<dbReference type="Proteomes" id="UP000663929">
    <property type="component" value="Chromosome"/>
</dbReference>
<evidence type="ECO:0000313" key="1">
    <source>
        <dbReference type="EMBL" id="QTD50372.1"/>
    </source>
</evidence>
<sequence>MTNETQGLTETIDLFDGRTISVAVNPSLATLVQPVPPDGGPLASATVNTGDQRFEVLGTALETGLQLDWTTLVSSTLTPADIYLDDTMAPFEKTPLLASLSLDFKGDLSAGLSVPVAQGLGSISASAKADGLLHYSLYRPVTGTPTGLEVLVDLLRTARLPQLVKPDQFLREQVAHQGVFRFEVDLGLKAEAGKSFSFERKVLEKLFENTALQVDATASLSAAIGGSLFERFQIAVGNIGVANLPGPGWVRLHLTRENKHGFTFGLKIALQSQYNLGSVGIQILEQVLAWQPVARVFDALQRFNQEIDPVAQGNWQAIVDKLGVEAADELETWLGIPELLQSQSVQEVLGFTRRIVETYRGLDARVRDLWQDVLFKADLQQGSKVREGLQAIAALKDQSAAQVVTEITREHFAPQVQLLEALSGVSLDELLTGLGEKPITAVQRAAVLAEQSLTFLQSFPDQVLNRWQTLAEKSGLNSVIAFLEQNATSTEALNSAIDDKLRALITRILGKAFDQIDQDDLKRLQGFASRLQGYLNQVLDLDQTLSAKLQKLNGDLGFSAGFEYGRAVQENDLLIMDFDARNHRMRTNFRHLRDGDLVEFLAGLGDATVDPDSGDLPAQPYRLIQCALVSSRTWTSSFSWVLTRLGSILGENAVSYRRFQESVRKLGSEGPEPRTGDYTGSLLIRISGKNKEEWAATAGLQAHAAGSGTDVTAAYDKVDWSLSLTSTITRSLAQNEVAPLRRLLTNFGLKVAPDLSSVLAGDGTEPRVKVGIRLTYDVTVVKAFMDWASSAEPQLWRQLYLAAGEAWYGDALVDETIFSRFPASTVLPGVVASAGYQDLLPIRSVQEVPTRLTVSFEDREFFLSTRAFNGTLIDLGLRSARGPKVLAQFGEAWQSLPAKPLPSQLYAAMAQFSDAAKKAAPIGWPEPLFLHHLILIVLARRDDLRLSDHMRGVAALRVQRGESWSDPVYYQSPGLGETESADS</sequence>
<name>A0A8A4TMN8_SULCO</name>
<dbReference type="AlphaFoldDB" id="A0A8A4TMN8"/>
<dbReference type="EMBL" id="CP071793">
    <property type="protein sequence ID" value="QTD50372.1"/>
    <property type="molecule type" value="Genomic_DNA"/>
</dbReference>
<protein>
    <submittedName>
        <fullName evidence="1">Uncharacterized protein</fullName>
    </submittedName>
</protein>
<gene>
    <name evidence="1" type="ORF">J3U87_32710</name>
</gene>
<evidence type="ECO:0000313" key="2">
    <source>
        <dbReference type="Proteomes" id="UP000663929"/>
    </source>
</evidence>
<dbReference type="RefSeq" id="WP_237380014.1">
    <property type="nucleotide sequence ID" value="NZ_CP071793.1"/>
</dbReference>
<accession>A0A8A4TMN8</accession>
<reference evidence="1" key="1">
    <citation type="submission" date="2021-03" db="EMBL/GenBank/DDBJ databases">
        <title>Acanthopleuribacteraceae sp. M133.</title>
        <authorList>
            <person name="Wang G."/>
        </authorList>
    </citation>
    <scope>NUCLEOTIDE SEQUENCE</scope>
    <source>
        <strain evidence="1">M133</strain>
    </source>
</reference>
<keyword evidence="2" id="KW-1185">Reference proteome</keyword>
<proteinExistence type="predicted"/>
<organism evidence="1 2">
    <name type="scientific">Sulfidibacter corallicola</name>
    <dbReference type="NCBI Taxonomy" id="2818388"/>
    <lineage>
        <taxon>Bacteria</taxon>
        <taxon>Pseudomonadati</taxon>
        <taxon>Acidobacteriota</taxon>
        <taxon>Holophagae</taxon>
        <taxon>Acanthopleuribacterales</taxon>
        <taxon>Acanthopleuribacteraceae</taxon>
        <taxon>Sulfidibacter</taxon>
    </lineage>
</organism>
<dbReference type="KEGG" id="scor:J3U87_32710"/>